<accession>A0A942TDH3</accession>
<reference evidence="4 5" key="1">
    <citation type="submission" date="2021-05" db="EMBL/GenBank/DDBJ databases">
        <title>Novel Bacillus species.</title>
        <authorList>
            <person name="Liu G."/>
        </authorList>
    </citation>
    <scope>NUCLEOTIDE SEQUENCE [LARGE SCALE GENOMIC DNA]</scope>
    <source>
        <strain evidence="5">FJAT-49780</strain>
    </source>
</reference>
<dbReference type="GO" id="GO:0008477">
    <property type="term" value="F:purine nucleosidase activity"/>
    <property type="evidence" value="ECO:0007669"/>
    <property type="project" value="TreeGrafter"/>
</dbReference>
<keyword evidence="1 4" id="KW-0378">Hydrolase</keyword>
<gene>
    <name evidence="4" type="ORF">KHA97_11355</name>
</gene>
<dbReference type="RefSeq" id="WP_213124857.1">
    <property type="nucleotide sequence ID" value="NZ_JAGYPG010000002.1"/>
</dbReference>
<dbReference type="InterPro" id="IPR036452">
    <property type="entry name" value="Ribo_hydro-like"/>
</dbReference>
<proteinExistence type="predicted"/>
<name>A0A942TDH3_9BACI</name>
<dbReference type="InterPro" id="IPR001910">
    <property type="entry name" value="Inosine/uridine_hydrolase_dom"/>
</dbReference>
<dbReference type="Proteomes" id="UP000681414">
    <property type="component" value="Unassembled WGS sequence"/>
</dbReference>
<keyword evidence="5" id="KW-1185">Reference proteome</keyword>
<dbReference type="GO" id="GO:0006152">
    <property type="term" value="P:purine nucleoside catabolic process"/>
    <property type="evidence" value="ECO:0007669"/>
    <property type="project" value="TreeGrafter"/>
</dbReference>
<evidence type="ECO:0000313" key="5">
    <source>
        <dbReference type="Proteomes" id="UP000681414"/>
    </source>
</evidence>
<dbReference type="PANTHER" id="PTHR12304:SF4">
    <property type="entry name" value="URIDINE NUCLEOSIDASE"/>
    <property type="match status" value="1"/>
</dbReference>
<dbReference type="AlphaFoldDB" id="A0A942TDH3"/>
<organism evidence="4 5">
    <name type="scientific">Lederbergia citri</name>
    <dbReference type="NCBI Taxonomy" id="2833580"/>
    <lineage>
        <taxon>Bacteria</taxon>
        <taxon>Bacillati</taxon>
        <taxon>Bacillota</taxon>
        <taxon>Bacilli</taxon>
        <taxon>Bacillales</taxon>
        <taxon>Bacillaceae</taxon>
        <taxon>Lederbergia</taxon>
    </lineage>
</organism>
<dbReference type="Pfam" id="PF01156">
    <property type="entry name" value="IU_nuc_hydro"/>
    <property type="match status" value="1"/>
</dbReference>
<comment type="caution">
    <text evidence="4">The sequence shown here is derived from an EMBL/GenBank/DDBJ whole genome shotgun (WGS) entry which is preliminary data.</text>
</comment>
<sequence>MNFPIMNPETIIRKLTPPSSSTIVRMVLDTDTFNEVDDQFAIVYALQSPERLSVEAIYAAPFYNDKSEGPEDGMEKSYDEILRILRRLNISSENFVYKGSTGFLDNVSSPYHSEAALDLVERAMKSSEDDPLYVVAIGALTNIASAILIEPKIIERIVVVWLGGHALHWEDTKEFNLQQDVLSAQLVLDCGLPLVLIPVMGVTSHLHTTLSEIKNFVAGQGEIGDFLAKRFEEYHDDHFAYSKVIWDISAIAYLIIDKSVPTQLVHSPILTDQVTWSFNDSRHFIRYAYYVHRDDIFKDMFLKLGKGKKR</sequence>
<evidence type="ECO:0000259" key="3">
    <source>
        <dbReference type="Pfam" id="PF01156"/>
    </source>
</evidence>
<protein>
    <submittedName>
        <fullName evidence="4">Nucleoside hydrolase</fullName>
    </submittedName>
</protein>
<dbReference type="PANTHER" id="PTHR12304">
    <property type="entry name" value="INOSINE-URIDINE PREFERRING NUCLEOSIDE HYDROLASE"/>
    <property type="match status" value="1"/>
</dbReference>
<evidence type="ECO:0000256" key="1">
    <source>
        <dbReference type="ARBA" id="ARBA00022801"/>
    </source>
</evidence>
<dbReference type="SUPFAM" id="SSF53590">
    <property type="entry name" value="Nucleoside hydrolase"/>
    <property type="match status" value="1"/>
</dbReference>
<evidence type="ECO:0000313" key="4">
    <source>
        <dbReference type="EMBL" id="MBS4195655.1"/>
    </source>
</evidence>
<evidence type="ECO:0000256" key="2">
    <source>
        <dbReference type="ARBA" id="ARBA00023295"/>
    </source>
</evidence>
<dbReference type="GO" id="GO:0005829">
    <property type="term" value="C:cytosol"/>
    <property type="evidence" value="ECO:0007669"/>
    <property type="project" value="TreeGrafter"/>
</dbReference>
<keyword evidence="2" id="KW-0326">Glycosidase</keyword>
<feature type="domain" description="Inosine/uridine-preferring nucleoside hydrolase" evidence="3">
    <location>
        <begin position="27"/>
        <end position="260"/>
    </location>
</feature>
<dbReference type="EMBL" id="JAGYPG010000002">
    <property type="protein sequence ID" value="MBS4195655.1"/>
    <property type="molecule type" value="Genomic_DNA"/>
</dbReference>
<dbReference type="Gene3D" id="3.90.245.10">
    <property type="entry name" value="Ribonucleoside hydrolase-like"/>
    <property type="match status" value="1"/>
</dbReference>
<dbReference type="InterPro" id="IPR023186">
    <property type="entry name" value="IUNH"/>
</dbReference>